<dbReference type="Proteomes" id="UP000463051">
    <property type="component" value="Unassembled WGS sequence"/>
</dbReference>
<gene>
    <name evidence="1" type="ORF">GJB61_19935</name>
</gene>
<comment type="caution">
    <text evidence="1">The sequence shown here is derived from an EMBL/GenBank/DDBJ whole genome shotgun (WGS) entry which is preliminary data.</text>
</comment>
<dbReference type="SUPFAM" id="SSF82171">
    <property type="entry name" value="DPP6 N-terminal domain-like"/>
    <property type="match status" value="1"/>
</dbReference>
<protein>
    <submittedName>
        <fullName evidence="1">Uncharacterized protein</fullName>
    </submittedName>
</protein>
<dbReference type="EMBL" id="WJXB01000007">
    <property type="protein sequence ID" value="MRN55255.1"/>
    <property type="molecule type" value="Genomic_DNA"/>
</dbReference>
<reference evidence="1 2" key="1">
    <citation type="submission" date="2019-11" db="EMBL/GenBank/DDBJ databases">
        <title>Paenibacillus monticola sp. nov., a novel PGPR strain isolated from mountain sample in China.</title>
        <authorList>
            <person name="Zhao Q."/>
            <person name="Li H.-P."/>
            <person name="Zhang J.-L."/>
        </authorList>
    </citation>
    <scope>NUCLEOTIDE SEQUENCE [LARGE SCALE GENOMIC DNA]</scope>
    <source>
        <strain evidence="1 2">LC-T2</strain>
    </source>
</reference>
<accession>A0A7X2L3F0</accession>
<name>A0A7X2L3F0_9BACL</name>
<evidence type="ECO:0000313" key="2">
    <source>
        <dbReference type="Proteomes" id="UP000463051"/>
    </source>
</evidence>
<keyword evidence="2" id="KW-1185">Reference proteome</keyword>
<dbReference type="AlphaFoldDB" id="A0A7X2L3F0"/>
<evidence type="ECO:0000313" key="1">
    <source>
        <dbReference type="EMBL" id="MRN55255.1"/>
    </source>
</evidence>
<proteinExistence type="predicted"/>
<organism evidence="1 2">
    <name type="scientific">Paenibacillus monticola</name>
    <dbReference type="NCBI Taxonomy" id="2666075"/>
    <lineage>
        <taxon>Bacteria</taxon>
        <taxon>Bacillati</taxon>
        <taxon>Bacillota</taxon>
        <taxon>Bacilli</taxon>
        <taxon>Bacillales</taxon>
        <taxon>Paenibacillaceae</taxon>
        <taxon>Paenibacillus</taxon>
    </lineage>
</organism>
<dbReference type="RefSeq" id="WP_154120741.1">
    <property type="nucleotide sequence ID" value="NZ_WJXB01000007.1"/>
</dbReference>
<sequence>MNNVKNNSSLFTKKLHRILLSLLILTVWAGYFPNPAAYAETGDIPVMKSFPASERVRSEVEFAFSYPHSNLHIVVTVKQTSFDTGEIITNSYDFEDPSLNSKYILGERPMSGSSVLTPTGPKSYVDVVAKLGSTLYEFDFNSKQLKKITDINNKFSVRVYGSLGIYETIHNELLAGYSSTDRHQLYSIQTNKAILPQGKYEIIERITPQKNAGSGPFETTDYLTVGKSLSDKGTDKYYLVSYGGKLTPIPTIYNKFNHDQSKKIYSLLMENGNGQLQMKDSIRSGQEFSTLTWIKGNTKKTLLEVPGYINEFSMPSFSPNNRYMIISSQVRGVHLAFVDATYYIFDLNTMTVIQKIKPHYKLYQYKIDWFSDVLFQISYDTSNPGVFSPVFYHIPTQTSTASRELLDFMSYLDNFTYEGLLSLNSPISLQVDDQYIRYSGNGPLVEKDTFYIPLLDFAGQQGITVNISATELQLSKGDKRTSVGVKNAKKIGSIWYVPLKELLPLGYGVLLASSHYIMLTVKDGES</sequence>